<feature type="compositionally biased region" description="Polar residues" evidence="3">
    <location>
        <begin position="287"/>
        <end position="297"/>
    </location>
</feature>
<dbReference type="InterPro" id="IPR036414">
    <property type="entry name" value="YaeB_N_sf"/>
</dbReference>
<dbReference type="eggNOG" id="KOG2942">
    <property type="taxonomic scope" value="Eukaryota"/>
</dbReference>
<dbReference type="Proteomes" id="UP000001449">
    <property type="component" value="Chromosome 22"/>
</dbReference>
<dbReference type="RefSeq" id="XP_002295096.1">
    <property type="nucleotide sequence ID" value="XM_002295060.1"/>
</dbReference>
<proteinExistence type="inferred from homology"/>
<organism evidence="5 6">
    <name type="scientific">Thalassiosira pseudonana</name>
    <name type="common">Marine diatom</name>
    <name type="synonym">Cyclotella nana</name>
    <dbReference type="NCBI Taxonomy" id="35128"/>
    <lineage>
        <taxon>Eukaryota</taxon>
        <taxon>Sar</taxon>
        <taxon>Stramenopiles</taxon>
        <taxon>Ochrophyta</taxon>
        <taxon>Bacillariophyta</taxon>
        <taxon>Coscinodiscophyceae</taxon>
        <taxon>Thalassiosirophycidae</taxon>
        <taxon>Thalassiosirales</taxon>
        <taxon>Thalassiosiraceae</taxon>
        <taxon>Thalassiosira</taxon>
    </lineage>
</organism>
<reference evidence="5 6" key="2">
    <citation type="journal article" date="2008" name="Nature">
        <title>The Phaeodactylum genome reveals the evolutionary history of diatom genomes.</title>
        <authorList>
            <person name="Bowler C."/>
            <person name="Allen A.E."/>
            <person name="Badger J.H."/>
            <person name="Grimwood J."/>
            <person name="Jabbari K."/>
            <person name="Kuo A."/>
            <person name="Maheswari U."/>
            <person name="Martens C."/>
            <person name="Maumus F."/>
            <person name="Otillar R.P."/>
            <person name="Rayko E."/>
            <person name="Salamov A."/>
            <person name="Vandepoele K."/>
            <person name="Beszteri B."/>
            <person name="Gruber A."/>
            <person name="Heijde M."/>
            <person name="Katinka M."/>
            <person name="Mock T."/>
            <person name="Valentin K."/>
            <person name="Verret F."/>
            <person name="Berges J.A."/>
            <person name="Brownlee C."/>
            <person name="Cadoret J.P."/>
            <person name="Chiovitti A."/>
            <person name="Choi C.J."/>
            <person name="Coesel S."/>
            <person name="De Martino A."/>
            <person name="Detter J.C."/>
            <person name="Durkin C."/>
            <person name="Falciatore A."/>
            <person name="Fournet J."/>
            <person name="Haruta M."/>
            <person name="Huysman M.J."/>
            <person name="Jenkins B.D."/>
            <person name="Jiroutova K."/>
            <person name="Jorgensen R.E."/>
            <person name="Joubert Y."/>
            <person name="Kaplan A."/>
            <person name="Kroger N."/>
            <person name="Kroth P.G."/>
            <person name="La Roche J."/>
            <person name="Lindquist E."/>
            <person name="Lommer M."/>
            <person name="Martin-Jezequel V."/>
            <person name="Lopez P.J."/>
            <person name="Lucas S."/>
            <person name="Mangogna M."/>
            <person name="McGinnis K."/>
            <person name="Medlin L.K."/>
            <person name="Montsant A."/>
            <person name="Oudot-Le Secq M.P."/>
            <person name="Napoli C."/>
            <person name="Obornik M."/>
            <person name="Parker M.S."/>
            <person name="Petit J.L."/>
            <person name="Porcel B.M."/>
            <person name="Poulsen N."/>
            <person name="Robison M."/>
            <person name="Rychlewski L."/>
            <person name="Rynearson T.A."/>
            <person name="Schmutz J."/>
            <person name="Shapiro H."/>
            <person name="Siaut M."/>
            <person name="Stanley M."/>
            <person name="Sussman M.R."/>
            <person name="Taylor A.R."/>
            <person name="Vardi A."/>
            <person name="von Dassow P."/>
            <person name="Vyverman W."/>
            <person name="Willis A."/>
            <person name="Wyrwicz L.S."/>
            <person name="Rokhsar D.S."/>
            <person name="Weissenbach J."/>
            <person name="Armbrust E.V."/>
            <person name="Green B.R."/>
            <person name="Van de Peer Y."/>
            <person name="Grigoriev I.V."/>
        </authorList>
    </citation>
    <scope>NUCLEOTIDE SEQUENCE [LARGE SCALE GENOMIC DNA]</scope>
    <source>
        <strain evidence="5 6">CCMP1335</strain>
    </source>
</reference>
<comment type="similarity">
    <text evidence="2">Belongs to the tRNA methyltransferase O family.</text>
</comment>
<gene>
    <name evidence="5" type="ORF">THAPSDRAFT_25788</name>
</gene>
<dbReference type="PaxDb" id="35128-Thaps25788"/>
<feature type="compositionally biased region" description="Low complexity" evidence="3">
    <location>
        <begin position="9"/>
        <end position="20"/>
    </location>
</feature>
<dbReference type="PANTHER" id="PTHR12818">
    <property type="entry name" value="TRNA (ADENINE(37)-N6)-METHYLTRANSFERASE"/>
    <property type="match status" value="1"/>
</dbReference>
<dbReference type="PROSITE" id="PS51668">
    <property type="entry name" value="TSAA_2"/>
    <property type="match status" value="1"/>
</dbReference>
<dbReference type="HOGENOM" id="CLU_795671_0_0_1"/>
<evidence type="ECO:0000256" key="1">
    <source>
        <dbReference type="ARBA" id="ARBA00022691"/>
    </source>
</evidence>
<protein>
    <recommendedName>
        <fullName evidence="4">TsaA-like domain-containing protein</fullName>
    </recommendedName>
</protein>
<feature type="region of interest" description="Disordered" evidence="3">
    <location>
        <begin position="1"/>
        <end position="57"/>
    </location>
</feature>
<dbReference type="PANTHER" id="PTHR12818:SF0">
    <property type="entry name" value="TRNA (ADENINE(37)-N6)-METHYLTRANSFERASE"/>
    <property type="match status" value="1"/>
</dbReference>
<dbReference type="Gene3D" id="2.40.30.70">
    <property type="entry name" value="YaeB-like"/>
    <property type="match status" value="1"/>
</dbReference>
<dbReference type="KEGG" id="tps:THAPSDRAFT_25788"/>
<evidence type="ECO:0000313" key="5">
    <source>
        <dbReference type="EMBL" id="EED87876.1"/>
    </source>
</evidence>
<evidence type="ECO:0000313" key="6">
    <source>
        <dbReference type="Proteomes" id="UP000001449"/>
    </source>
</evidence>
<feature type="region of interest" description="Disordered" evidence="3">
    <location>
        <begin position="246"/>
        <end position="297"/>
    </location>
</feature>
<evidence type="ECO:0000259" key="4">
    <source>
        <dbReference type="PROSITE" id="PS51668"/>
    </source>
</evidence>
<dbReference type="Pfam" id="PF01980">
    <property type="entry name" value="TrmO_N"/>
    <property type="match status" value="1"/>
</dbReference>
<feature type="region of interest" description="Disordered" evidence="3">
    <location>
        <begin position="140"/>
        <end position="161"/>
    </location>
</feature>
<dbReference type="SUPFAM" id="SSF118196">
    <property type="entry name" value="YaeB-like"/>
    <property type="match status" value="1"/>
</dbReference>
<sequence length="349" mass="37981">MSVRQDTFGSDSSVDISGVDGADDGKKKQQKSQRQFPSKIAPPSLGGKKVGVFSTRTPHRPNPIGFSLCKLDKVVIHRVKSSGGGKNKKYGNKGPSFSLLLSGLDIVDGTPILDIKPYVPHYDCVGYDPSAVKGIVSELEGEQPTEAGTSVAEKATTSQRTNPLEDVRVPFWVDSGLQKRRNVTFLPEADSFLRDLANNASQPSLNDLQFYGPHSPWRDSPAQTVEHLKSCIYELLGVDVRSAWQTKKAREGKSQAERSSRVKEWKDGSTESGSSDVLDEEDEQKEGSNNNGSNNPLCTQQIDNLLVQYTIEEPGSALHAGAVSLVDERSQGSGAEDIVVVHRISFINK</sequence>
<accession>B8CFY9</accession>
<evidence type="ECO:0000256" key="3">
    <source>
        <dbReference type="SAM" id="MobiDB-lite"/>
    </source>
</evidence>
<dbReference type="InterPro" id="IPR040372">
    <property type="entry name" value="YaeB-like"/>
</dbReference>
<dbReference type="AlphaFoldDB" id="B8CFY9"/>
<keyword evidence="1" id="KW-0949">S-adenosyl-L-methionine</keyword>
<dbReference type="InterPro" id="IPR023370">
    <property type="entry name" value="TrmO-like_N"/>
</dbReference>
<dbReference type="InParanoid" id="B8CFY9"/>
<name>B8CFY9_THAPS</name>
<dbReference type="InterPro" id="IPR036413">
    <property type="entry name" value="YaeB-like_sf"/>
</dbReference>
<reference evidence="5 6" key="1">
    <citation type="journal article" date="2004" name="Science">
        <title>The genome of the diatom Thalassiosira pseudonana: ecology, evolution, and metabolism.</title>
        <authorList>
            <person name="Armbrust E.V."/>
            <person name="Berges J.A."/>
            <person name="Bowler C."/>
            <person name="Green B.R."/>
            <person name="Martinez D."/>
            <person name="Putnam N.H."/>
            <person name="Zhou S."/>
            <person name="Allen A.E."/>
            <person name="Apt K.E."/>
            <person name="Bechner M."/>
            <person name="Brzezinski M.A."/>
            <person name="Chaal B.K."/>
            <person name="Chiovitti A."/>
            <person name="Davis A.K."/>
            <person name="Demarest M.S."/>
            <person name="Detter J.C."/>
            <person name="Glavina T."/>
            <person name="Goodstein D."/>
            <person name="Hadi M.Z."/>
            <person name="Hellsten U."/>
            <person name="Hildebrand M."/>
            <person name="Jenkins B.D."/>
            <person name="Jurka J."/>
            <person name="Kapitonov V.V."/>
            <person name="Kroger N."/>
            <person name="Lau W.W."/>
            <person name="Lane T.W."/>
            <person name="Larimer F.W."/>
            <person name="Lippmeier J.C."/>
            <person name="Lucas S."/>
            <person name="Medina M."/>
            <person name="Montsant A."/>
            <person name="Obornik M."/>
            <person name="Parker M.S."/>
            <person name="Palenik B."/>
            <person name="Pazour G.J."/>
            <person name="Richardson P.M."/>
            <person name="Rynearson T.A."/>
            <person name="Saito M.A."/>
            <person name="Schwartz D.C."/>
            <person name="Thamatrakoln K."/>
            <person name="Valentin K."/>
            <person name="Vardi A."/>
            <person name="Wilkerson F.P."/>
            <person name="Rokhsar D.S."/>
        </authorList>
    </citation>
    <scope>NUCLEOTIDE SEQUENCE [LARGE SCALE GENOMIC DNA]</scope>
    <source>
        <strain evidence="5 6">CCMP1335</strain>
    </source>
</reference>
<dbReference type="EMBL" id="CM000653">
    <property type="protein sequence ID" value="EED87876.1"/>
    <property type="molecule type" value="Genomic_DNA"/>
</dbReference>
<feature type="compositionally biased region" description="Basic and acidic residues" evidence="3">
    <location>
        <begin position="248"/>
        <end position="269"/>
    </location>
</feature>
<dbReference type="GeneID" id="7449433"/>
<evidence type="ECO:0000256" key="2">
    <source>
        <dbReference type="ARBA" id="ARBA00033753"/>
    </source>
</evidence>
<feature type="domain" description="TsaA-like" evidence="4">
    <location>
        <begin position="1"/>
        <end position="127"/>
    </location>
</feature>
<keyword evidence="6" id="KW-1185">Reference proteome</keyword>